<evidence type="ECO:0000256" key="5">
    <source>
        <dbReference type="ARBA" id="ARBA00022679"/>
    </source>
</evidence>
<dbReference type="Pfam" id="PF06325">
    <property type="entry name" value="PrmA"/>
    <property type="match status" value="1"/>
</dbReference>
<comment type="catalytic activity">
    <reaction evidence="10">
        <text>L-arginyl-[protein] + 2 S-adenosyl-L-methionine = N(omega),N(omega)-dimethyl-L-arginyl-[protein] + 2 S-adenosyl-L-homocysteine + 2 H(+)</text>
        <dbReference type="Rhea" id="RHEA:48096"/>
        <dbReference type="Rhea" id="RHEA-COMP:10532"/>
        <dbReference type="Rhea" id="RHEA-COMP:11991"/>
        <dbReference type="ChEBI" id="CHEBI:15378"/>
        <dbReference type="ChEBI" id="CHEBI:29965"/>
        <dbReference type="ChEBI" id="CHEBI:57856"/>
        <dbReference type="ChEBI" id="CHEBI:59789"/>
        <dbReference type="ChEBI" id="CHEBI:61897"/>
        <dbReference type="EC" id="2.1.1.319"/>
    </reaction>
    <physiologicalReaction direction="left-to-right" evidence="10">
        <dbReference type="Rhea" id="RHEA:48097"/>
    </physiologicalReaction>
</comment>
<evidence type="ECO:0000256" key="3">
    <source>
        <dbReference type="ARBA" id="ARBA00022490"/>
    </source>
</evidence>
<dbReference type="SUPFAM" id="SSF57667">
    <property type="entry name" value="beta-beta-alpha zinc fingers"/>
    <property type="match status" value="1"/>
</dbReference>
<accession>A0AAX4K545</accession>
<keyword evidence="3" id="KW-0963">Cytoplasm</keyword>
<protein>
    <recommendedName>
        <fullName evidence="2">type I protein arginine methyltransferase</fullName>
        <ecNumber evidence="2">2.1.1.319</ecNumber>
    </recommendedName>
</protein>
<evidence type="ECO:0000256" key="1">
    <source>
        <dbReference type="ARBA" id="ARBA00004514"/>
    </source>
</evidence>
<dbReference type="Proteomes" id="UP001355207">
    <property type="component" value="Chromosome 11"/>
</dbReference>
<dbReference type="RefSeq" id="XP_066079513.1">
    <property type="nucleotide sequence ID" value="XM_066223416.1"/>
</dbReference>
<feature type="compositionally biased region" description="Polar residues" evidence="13">
    <location>
        <begin position="154"/>
        <end position="166"/>
    </location>
</feature>
<dbReference type="GeneID" id="91098378"/>
<dbReference type="InterPro" id="IPR055135">
    <property type="entry name" value="PRMT_dom"/>
</dbReference>
<dbReference type="Gene3D" id="3.40.50.150">
    <property type="entry name" value="Vaccinia Virus protein VP39"/>
    <property type="match status" value="1"/>
</dbReference>
<dbReference type="PANTHER" id="PTHR11006:SF53">
    <property type="entry name" value="PROTEIN ARGININE N-METHYLTRANSFERASE 3"/>
    <property type="match status" value="1"/>
</dbReference>
<feature type="domain" description="Protein arginine N-methyltransferase" evidence="15">
    <location>
        <begin position="512"/>
        <end position="574"/>
    </location>
</feature>
<evidence type="ECO:0000259" key="15">
    <source>
        <dbReference type="Pfam" id="PF22528"/>
    </source>
</evidence>
<dbReference type="Gene3D" id="2.70.160.11">
    <property type="entry name" value="Hnrnp arginine n-methyltransferase1"/>
    <property type="match status" value="1"/>
</dbReference>
<feature type="domain" description="Protein arginine N-methyltransferase" evidence="15">
    <location>
        <begin position="378"/>
        <end position="484"/>
    </location>
</feature>
<organism evidence="16 17">
    <name type="scientific">Kwoniella dendrophila CBS 6074</name>
    <dbReference type="NCBI Taxonomy" id="1295534"/>
    <lineage>
        <taxon>Eukaryota</taxon>
        <taxon>Fungi</taxon>
        <taxon>Dikarya</taxon>
        <taxon>Basidiomycota</taxon>
        <taxon>Agaricomycotina</taxon>
        <taxon>Tremellomycetes</taxon>
        <taxon>Tremellales</taxon>
        <taxon>Cryptococcaceae</taxon>
        <taxon>Kwoniella</taxon>
    </lineage>
</organism>
<dbReference type="FunFam" id="3.40.50.150:FF:000003">
    <property type="entry name" value="Blast:Protein arginine N-methyltransferase 1"/>
    <property type="match status" value="1"/>
</dbReference>
<evidence type="ECO:0000313" key="17">
    <source>
        <dbReference type="Proteomes" id="UP001355207"/>
    </source>
</evidence>
<comment type="subcellular location">
    <subcellularLocation>
        <location evidence="1">Cytoplasm</location>
        <location evidence="1">Cytosol</location>
    </subcellularLocation>
</comment>
<dbReference type="InterPro" id="IPR049482">
    <property type="entry name" value="ANM3-like_C2H2_Zf"/>
</dbReference>
<dbReference type="Pfam" id="PF21137">
    <property type="entry name" value="ANM3_C2H2_Zf"/>
    <property type="match status" value="1"/>
</dbReference>
<evidence type="ECO:0000256" key="9">
    <source>
        <dbReference type="ARBA" id="ARBA00022833"/>
    </source>
</evidence>
<dbReference type="InterPro" id="IPR036236">
    <property type="entry name" value="Znf_C2H2_sf"/>
</dbReference>
<dbReference type="GO" id="GO:0035242">
    <property type="term" value="F:protein-arginine omega-N asymmetric methyltransferase activity"/>
    <property type="evidence" value="ECO:0007669"/>
    <property type="project" value="UniProtKB-EC"/>
</dbReference>
<feature type="compositionally biased region" description="Basic and acidic residues" evidence="13">
    <location>
        <begin position="207"/>
        <end position="225"/>
    </location>
</feature>
<evidence type="ECO:0000256" key="13">
    <source>
        <dbReference type="SAM" id="MobiDB-lite"/>
    </source>
</evidence>
<dbReference type="PANTHER" id="PTHR11006">
    <property type="entry name" value="PROTEIN ARGININE N-METHYLTRANSFERASE"/>
    <property type="match status" value="1"/>
</dbReference>
<keyword evidence="9" id="KW-0862">Zinc</keyword>
<dbReference type="GO" id="GO:0042054">
    <property type="term" value="F:histone methyltransferase activity"/>
    <property type="evidence" value="ECO:0007669"/>
    <property type="project" value="TreeGrafter"/>
</dbReference>
<evidence type="ECO:0000259" key="14">
    <source>
        <dbReference type="Pfam" id="PF21137"/>
    </source>
</evidence>
<dbReference type="GO" id="GO:0005634">
    <property type="term" value="C:nucleus"/>
    <property type="evidence" value="ECO:0007669"/>
    <property type="project" value="TreeGrafter"/>
</dbReference>
<evidence type="ECO:0000256" key="2">
    <source>
        <dbReference type="ARBA" id="ARBA00011925"/>
    </source>
</evidence>
<gene>
    <name evidence="16" type="ORF">L201_007710</name>
</gene>
<evidence type="ECO:0000256" key="10">
    <source>
        <dbReference type="ARBA" id="ARBA00047384"/>
    </source>
</evidence>
<keyword evidence="5 12" id="KW-0808">Transferase</keyword>
<dbReference type="GO" id="GO:0032259">
    <property type="term" value="P:methylation"/>
    <property type="evidence" value="ECO:0007669"/>
    <property type="project" value="UniProtKB-KW"/>
</dbReference>
<keyword evidence="4 12" id="KW-0489">Methyltransferase</keyword>
<keyword evidence="17" id="KW-1185">Reference proteome</keyword>
<dbReference type="InterPro" id="IPR029063">
    <property type="entry name" value="SAM-dependent_MTases_sf"/>
</dbReference>
<feature type="compositionally biased region" description="Acidic residues" evidence="13">
    <location>
        <begin position="129"/>
        <end position="140"/>
    </location>
</feature>
<evidence type="ECO:0000256" key="11">
    <source>
        <dbReference type="ARBA" id="ARBA00049303"/>
    </source>
</evidence>
<feature type="region of interest" description="Disordered" evidence="13">
    <location>
        <begin position="1"/>
        <end position="30"/>
    </location>
</feature>
<evidence type="ECO:0000256" key="4">
    <source>
        <dbReference type="ARBA" id="ARBA00022603"/>
    </source>
</evidence>
<dbReference type="EMBL" id="CP144108">
    <property type="protein sequence ID" value="WWC92751.1"/>
    <property type="molecule type" value="Genomic_DNA"/>
</dbReference>
<evidence type="ECO:0000256" key="12">
    <source>
        <dbReference type="PROSITE-ProRule" id="PRU01015"/>
    </source>
</evidence>
<dbReference type="GO" id="GO:0005829">
    <property type="term" value="C:cytosol"/>
    <property type="evidence" value="ECO:0007669"/>
    <property type="project" value="UniProtKB-SubCell"/>
</dbReference>
<evidence type="ECO:0000256" key="8">
    <source>
        <dbReference type="ARBA" id="ARBA00022771"/>
    </source>
</evidence>
<dbReference type="GO" id="GO:0008270">
    <property type="term" value="F:zinc ion binding"/>
    <property type="evidence" value="ECO:0007669"/>
    <property type="project" value="UniProtKB-KW"/>
</dbReference>
<sequence>MSYQVNVPARAGSISSGSSISDEEEDDRLSDWASSLGEARQTKSLFDETILPTPEAALQHDQNIWDFNLHETCEKLSLDMFGRIRLINLIRNAGLTKDQIDALSPTDPLFKDDNLLKPVIPDDPLLQYDPDDSWSDDDEIPQPVRQVTAGPSHPQAQAPSTQSTSTNEEKSKIAQLQAELEQARKDLTSMRLLVSNTIGAEDDDEPKAESSSHSEVTGKGKGKAVERDDDTHYFHSYEENDIHEIMLKDTVRTVSYARFLLSNPQIFKDAVVMDVGCGTGILSMLAAKAGAKHVYAIEASGLAVKARENIRKNGFEDVITVIQGKVEDITLPVKEVDVIVSEWMGYMLLYESMLDSVLVARDRFLVKGGLMAPSQTRLVLSAITGKRIWKERISFWPSVYGFDLSEMQGPAFEEGLTEIVDKEEVVTTEAIVRDINSHTATIKSLDFHSSFTLKPTFTSSDNEVEIKAFLTHFDTFFSPDSTTHISPEEEVSILQFNDNEYESPVKPLSGQGNQISFTTGPKGKYTHWKQVAFLLKNPISLKSNQQIKGKFFCKKSETNSRELDVEIHYRITSTEDQSEGEGSYSVQCYKVR</sequence>
<evidence type="ECO:0000256" key="6">
    <source>
        <dbReference type="ARBA" id="ARBA00022691"/>
    </source>
</evidence>
<feature type="region of interest" description="Disordered" evidence="13">
    <location>
        <begin position="197"/>
        <end position="225"/>
    </location>
</feature>
<dbReference type="Pfam" id="PF22528">
    <property type="entry name" value="PRMT_C"/>
    <property type="match status" value="2"/>
</dbReference>
<dbReference type="InterPro" id="IPR025799">
    <property type="entry name" value="Arg_MeTrfase"/>
</dbReference>
<evidence type="ECO:0000256" key="7">
    <source>
        <dbReference type="ARBA" id="ARBA00022723"/>
    </source>
</evidence>
<keyword evidence="7" id="KW-0479">Metal-binding</keyword>
<keyword evidence="8" id="KW-0863">Zinc-finger</keyword>
<feature type="domain" description="Protein arginine N-methyltransferase 3-like C2H2 zinc finger" evidence="14">
    <location>
        <begin position="73"/>
        <end position="118"/>
    </location>
</feature>
<comment type="catalytic activity">
    <reaction evidence="11">
        <text>L-arginyl-[protein] + S-adenosyl-L-methionine = N(omega)-methyl-L-arginyl-[protein] + S-adenosyl-L-homocysteine + H(+)</text>
        <dbReference type="Rhea" id="RHEA:48100"/>
        <dbReference type="Rhea" id="RHEA-COMP:10532"/>
        <dbReference type="Rhea" id="RHEA-COMP:11990"/>
        <dbReference type="ChEBI" id="CHEBI:15378"/>
        <dbReference type="ChEBI" id="CHEBI:29965"/>
        <dbReference type="ChEBI" id="CHEBI:57856"/>
        <dbReference type="ChEBI" id="CHEBI:59789"/>
        <dbReference type="ChEBI" id="CHEBI:65280"/>
    </reaction>
    <physiologicalReaction direction="left-to-right" evidence="11">
        <dbReference type="Rhea" id="RHEA:48101"/>
    </physiologicalReaction>
</comment>
<dbReference type="EC" id="2.1.1.319" evidence="2"/>
<keyword evidence="6 12" id="KW-0949">S-adenosyl-L-methionine</keyword>
<reference evidence="16 17" key="1">
    <citation type="submission" date="2024-01" db="EMBL/GenBank/DDBJ databases">
        <title>Comparative genomics of Cryptococcus and Kwoniella reveals pathogenesis evolution and contrasting modes of karyotype evolution via chromosome fusion or intercentromeric recombination.</title>
        <authorList>
            <person name="Coelho M.A."/>
            <person name="David-Palma M."/>
            <person name="Shea T."/>
            <person name="Bowers K."/>
            <person name="McGinley-Smith S."/>
            <person name="Mohammad A.W."/>
            <person name="Gnirke A."/>
            <person name="Yurkov A.M."/>
            <person name="Nowrousian M."/>
            <person name="Sun S."/>
            <person name="Cuomo C.A."/>
            <person name="Heitman J."/>
        </authorList>
    </citation>
    <scope>NUCLEOTIDE SEQUENCE [LARGE SCALE GENOMIC DNA]</scope>
    <source>
        <strain evidence="16 17">CBS 6074</strain>
    </source>
</reference>
<dbReference type="CDD" id="cd02440">
    <property type="entry name" value="AdoMet_MTases"/>
    <property type="match status" value="1"/>
</dbReference>
<dbReference type="AlphaFoldDB" id="A0AAX4K545"/>
<dbReference type="PROSITE" id="PS51678">
    <property type="entry name" value="SAM_MT_PRMT"/>
    <property type="match status" value="1"/>
</dbReference>
<name>A0AAX4K545_9TREE</name>
<proteinExistence type="predicted"/>
<feature type="region of interest" description="Disordered" evidence="13">
    <location>
        <begin position="121"/>
        <end position="172"/>
    </location>
</feature>
<dbReference type="SUPFAM" id="SSF53335">
    <property type="entry name" value="S-adenosyl-L-methionine-dependent methyltransferases"/>
    <property type="match status" value="1"/>
</dbReference>
<evidence type="ECO:0000313" key="16">
    <source>
        <dbReference type="EMBL" id="WWC92751.1"/>
    </source>
</evidence>